<reference evidence="1" key="1">
    <citation type="submission" date="2019-08" db="EMBL/GenBank/DDBJ databases">
        <title>The improved chromosome-level genome for the pearl oyster Pinctada fucata martensii using PacBio sequencing and Hi-C.</title>
        <authorList>
            <person name="Zheng Z."/>
        </authorList>
    </citation>
    <scope>NUCLEOTIDE SEQUENCE</scope>
    <source>
        <strain evidence="1">ZZ-2019</strain>
        <tissue evidence="1">Adductor muscle</tissue>
    </source>
</reference>
<sequence>MPKVKKVKSERCIPYARGFKVPSPQKRRQAVGKDAELPDYNPDPYQGFDFFPPIPAPQSIDDWLAQYAEGGQTFSQFVRETPWLSCRKKKSRKMCFEPLGRTLLQKYPEGKIYLLPIGDFNKEHCVNFEDLIEFAQIYLGIPVKALPKVPLEVEKDGKVKWEECT</sequence>
<dbReference type="AlphaFoldDB" id="A0AA89BZW4"/>
<gene>
    <name evidence="1" type="ORF">FSP39_004719</name>
</gene>
<dbReference type="EMBL" id="VSWD01000007">
    <property type="protein sequence ID" value="KAK3096912.1"/>
    <property type="molecule type" value="Genomic_DNA"/>
</dbReference>
<dbReference type="PROSITE" id="PS00018">
    <property type="entry name" value="EF_HAND_1"/>
    <property type="match status" value="1"/>
</dbReference>
<organism evidence="1 2">
    <name type="scientific">Pinctada imbricata</name>
    <name type="common">Atlantic pearl-oyster</name>
    <name type="synonym">Pinctada martensii</name>
    <dbReference type="NCBI Taxonomy" id="66713"/>
    <lineage>
        <taxon>Eukaryota</taxon>
        <taxon>Metazoa</taxon>
        <taxon>Spiralia</taxon>
        <taxon>Lophotrochozoa</taxon>
        <taxon>Mollusca</taxon>
        <taxon>Bivalvia</taxon>
        <taxon>Autobranchia</taxon>
        <taxon>Pteriomorphia</taxon>
        <taxon>Pterioida</taxon>
        <taxon>Pterioidea</taxon>
        <taxon>Pteriidae</taxon>
        <taxon>Pinctada</taxon>
    </lineage>
</organism>
<proteinExistence type="predicted"/>
<evidence type="ECO:0000313" key="1">
    <source>
        <dbReference type="EMBL" id="KAK3096912.1"/>
    </source>
</evidence>
<name>A0AA89BZW4_PINIB</name>
<dbReference type="Proteomes" id="UP001186944">
    <property type="component" value="Unassembled WGS sequence"/>
</dbReference>
<keyword evidence="2" id="KW-1185">Reference proteome</keyword>
<comment type="caution">
    <text evidence="1">The sequence shown here is derived from an EMBL/GenBank/DDBJ whole genome shotgun (WGS) entry which is preliminary data.</text>
</comment>
<protein>
    <submittedName>
        <fullName evidence="1">Uncharacterized protein</fullName>
    </submittedName>
</protein>
<evidence type="ECO:0000313" key="2">
    <source>
        <dbReference type="Proteomes" id="UP001186944"/>
    </source>
</evidence>
<dbReference type="InterPro" id="IPR018247">
    <property type="entry name" value="EF_Hand_1_Ca_BS"/>
</dbReference>
<accession>A0AA89BZW4</accession>